<dbReference type="RefSeq" id="XP_040654139.1">
    <property type="nucleotide sequence ID" value="XM_040804035.1"/>
</dbReference>
<dbReference type="GeneID" id="63719390"/>
<reference evidence="2 3" key="1">
    <citation type="journal article" date="2016" name="Sci. Rep.">
        <title>Insights into Adaptations to a Near-Obligate Nematode Endoparasitic Lifestyle from the Finished Genome of Drechmeria coniospora.</title>
        <authorList>
            <person name="Zhang L."/>
            <person name="Zhou Z."/>
            <person name="Guo Q."/>
            <person name="Fokkens L."/>
            <person name="Miskei M."/>
            <person name="Pocsi I."/>
            <person name="Zhang W."/>
            <person name="Chen M."/>
            <person name="Wang L."/>
            <person name="Sun Y."/>
            <person name="Donzelli B.G."/>
            <person name="Gibson D.M."/>
            <person name="Nelson D.R."/>
            <person name="Luo J.G."/>
            <person name="Rep M."/>
            <person name="Liu H."/>
            <person name="Yang S."/>
            <person name="Wang J."/>
            <person name="Krasnoff S.B."/>
            <person name="Xu Y."/>
            <person name="Molnar I."/>
            <person name="Lin M."/>
        </authorList>
    </citation>
    <scope>NUCLEOTIDE SEQUENCE [LARGE SCALE GENOMIC DNA]</scope>
    <source>
        <strain evidence="2 3">ARSEF 6962</strain>
    </source>
</reference>
<evidence type="ECO:0000313" key="2">
    <source>
        <dbReference type="EMBL" id="KYK54787.1"/>
    </source>
</evidence>
<name>A0A151GCF1_DRECN</name>
<evidence type="ECO:0000313" key="3">
    <source>
        <dbReference type="Proteomes" id="UP000076580"/>
    </source>
</evidence>
<comment type="caution">
    <text evidence="2">The sequence shown here is derived from an EMBL/GenBank/DDBJ whole genome shotgun (WGS) entry which is preliminary data.</text>
</comment>
<organism evidence="2 3">
    <name type="scientific">Drechmeria coniospora</name>
    <name type="common">Nematophagous fungus</name>
    <name type="synonym">Meria coniospora</name>
    <dbReference type="NCBI Taxonomy" id="98403"/>
    <lineage>
        <taxon>Eukaryota</taxon>
        <taxon>Fungi</taxon>
        <taxon>Dikarya</taxon>
        <taxon>Ascomycota</taxon>
        <taxon>Pezizomycotina</taxon>
        <taxon>Sordariomycetes</taxon>
        <taxon>Hypocreomycetidae</taxon>
        <taxon>Hypocreales</taxon>
        <taxon>Ophiocordycipitaceae</taxon>
        <taxon>Drechmeria</taxon>
    </lineage>
</organism>
<gene>
    <name evidence="2" type="ORF">DCS_06747</name>
</gene>
<protein>
    <submittedName>
        <fullName evidence="2">Uncharacterized protein</fullName>
    </submittedName>
</protein>
<evidence type="ECO:0000256" key="1">
    <source>
        <dbReference type="SAM" id="MobiDB-lite"/>
    </source>
</evidence>
<sequence length="261" mass="29429">MPHRKVHVRTHHHRYCTHRSARHSLPLSRRKHRLSRRDGFPGNSSSEEPPRPRHDPPPSGHRPTLAASPCPSTATRQPANDAIHRRHIENRHPLELSRGPSLDRPSFPPRAHRETIDNLHRPVSTPTTAAMGQSFIHRIQAKLELFRLEKRYTQRRHRRSAFVSNAVYVDGEYIYQTPNSTGSYTDFNGNRIDALHGEKAVAVSAAKHTAIMAATPASTAIPASDSKRVHRFGEMPGIGDSFGSFGKDEQHVAEPRVRVTR</sequence>
<dbReference type="EMBL" id="LAYC01000003">
    <property type="protein sequence ID" value="KYK54787.1"/>
    <property type="molecule type" value="Genomic_DNA"/>
</dbReference>
<dbReference type="Proteomes" id="UP000076580">
    <property type="component" value="Chromosome 03"/>
</dbReference>
<feature type="region of interest" description="Disordered" evidence="1">
    <location>
        <begin position="1"/>
        <end position="77"/>
    </location>
</feature>
<feature type="compositionally biased region" description="Basic residues" evidence="1">
    <location>
        <begin position="1"/>
        <end position="35"/>
    </location>
</feature>
<accession>A0A151GCF1</accession>
<keyword evidence="3" id="KW-1185">Reference proteome</keyword>
<dbReference type="InParanoid" id="A0A151GCF1"/>
<feature type="region of interest" description="Disordered" evidence="1">
    <location>
        <begin position="90"/>
        <end position="113"/>
    </location>
</feature>
<dbReference type="AlphaFoldDB" id="A0A151GCF1"/>
<proteinExistence type="predicted"/>